<organism evidence="1 2">
    <name type="scientific">Choiromyces venosus 120613-1</name>
    <dbReference type="NCBI Taxonomy" id="1336337"/>
    <lineage>
        <taxon>Eukaryota</taxon>
        <taxon>Fungi</taxon>
        <taxon>Dikarya</taxon>
        <taxon>Ascomycota</taxon>
        <taxon>Pezizomycotina</taxon>
        <taxon>Pezizomycetes</taxon>
        <taxon>Pezizales</taxon>
        <taxon>Tuberaceae</taxon>
        <taxon>Choiromyces</taxon>
    </lineage>
</organism>
<sequence length="82" mass="9679">MNQEFNKKTRKRELLIPTRSMRLESLSTGFVFCFLFGLSRELLNVAREIYIFVASRFTQRASTESFFYVFVVSRPLSLMIRG</sequence>
<keyword evidence="2" id="KW-1185">Reference proteome</keyword>
<name>A0A3N4IZK0_9PEZI</name>
<gene>
    <name evidence="1" type="ORF">L873DRAFT_1819099</name>
</gene>
<proteinExistence type="predicted"/>
<evidence type="ECO:0000313" key="1">
    <source>
        <dbReference type="EMBL" id="RPA91583.1"/>
    </source>
</evidence>
<dbReference type="EMBL" id="ML120492">
    <property type="protein sequence ID" value="RPA91583.1"/>
    <property type="molecule type" value="Genomic_DNA"/>
</dbReference>
<dbReference type="Proteomes" id="UP000276215">
    <property type="component" value="Unassembled WGS sequence"/>
</dbReference>
<dbReference type="AlphaFoldDB" id="A0A3N4IZK0"/>
<protein>
    <submittedName>
        <fullName evidence="1">Uncharacterized protein</fullName>
    </submittedName>
</protein>
<reference evidence="1 2" key="1">
    <citation type="journal article" date="2018" name="Nat. Ecol. Evol.">
        <title>Pezizomycetes genomes reveal the molecular basis of ectomycorrhizal truffle lifestyle.</title>
        <authorList>
            <person name="Murat C."/>
            <person name="Payen T."/>
            <person name="Noel B."/>
            <person name="Kuo A."/>
            <person name="Morin E."/>
            <person name="Chen J."/>
            <person name="Kohler A."/>
            <person name="Krizsan K."/>
            <person name="Balestrini R."/>
            <person name="Da Silva C."/>
            <person name="Montanini B."/>
            <person name="Hainaut M."/>
            <person name="Levati E."/>
            <person name="Barry K.W."/>
            <person name="Belfiori B."/>
            <person name="Cichocki N."/>
            <person name="Clum A."/>
            <person name="Dockter R.B."/>
            <person name="Fauchery L."/>
            <person name="Guy J."/>
            <person name="Iotti M."/>
            <person name="Le Tacon F."/>
            <person name="Lindquist E.A."/>
            <person name="Lipzen A."/>
            <person name="Malagnac F."/>
            <person name="Mello A."/>
            <person name="Molinier V."/>
            <person name="Miyauchi S."/>
            <person name="Poulain J."/>
            <person name="Riccioni C."/>
            <person name="Rubini A."/>
            <person name="Sitrit Y."/>
            <person name="Splivallo R."/>
            <person name="Traeger S."/>
            <person name="Wang M."/>
            <person name="Zifcakova L."/>
            <person name="Wipf D."/>
            <person name="Zambonelli A."/>
            <person name="Paolocci F."/>
            <person name="Nowrousian M."/>
            <person name="Ottonello S."/>
            <person name="Baldrian P."/>
            <person name="Spatafora J.W."/>
            <person name="Henrissat B."/>
            <person name="Nagy L.G."/>
            <person name="Aury J.M."/>
            <person name="Wincker P."/>
            <person name="Grigoriev I.V."/>
            <person name="Bonfante P."/>
            <person name="Martin F.M."/>
        </authorList>
    </citation>
    <scope>NUCLEOTIDE SEQUENCE [LARGE SCALE GENOMIC DNA]</scope>
    <source>
        <strain evidence="1 2">120613-1</strain>
    </source>
</reference>
<evidence type="ECO:0000313" key="2">
    <source>
        <dbReference type="Proteomes" id="UP000276215"/>
    </source>
</evidence>
<accession>A0A3N4IZK0</accession>
<feature type="non-terminal residue" evidence="1">
    <location>
        <position position="82"/>
    </location>
</feature>